<dbReference type="Gene3D" id="1.10.287.370">
    <property type="match status" value="1"/>
</dbReference>
<protein>
    <recommendedName>
        <fullName evidence="3">Protein UXT</fullName>
    </recommendedName>
</protein>
<name>A0A0A9WPS5_LYGHE</name>
<dbReference type="InterPro" id="IPR004127">
    <property type="entry name" value="Prefoldin_subunit_alpha"/>
</dbReference>
<dbReference type="SUPFAM" id="SSF46579">
    <property type="entry name" value="Prefoldin"/>
    <property type="match status" value="1"/>
</dbReference>
<sequence length="129" mass="14351">MAALSGDKISHIANNDVVKATGSSHSSSNSNKEKSVMNGRHNRILVDLGSHFYTPAKVYNATRVHVNLGCGVLLEMSTEEAEAFLIKKEAILRGIASRKTREVLQMKYRIRLVTEIIARLHERDIGHVK</sequence>
<feature type="region of interest" description="Disordered" evidence="1">
    <location>
        <begin position="16"/>
        <end position="36"/>
    </location>
</feature>
<dbReference type="InterPro" id="IPR009053">
    <property type="entry name" value="Prefoldin"/>
</dbReference>
<reference evidence="2" key="1">
    <citation type="journal article" date="2014" name="PLoS ONE">
        <title>Transcriptome-Based Identification of ABC Transporters in the Western Tarnished Plant Bug Lygus hesperus.</title>
        <authorList>
            <person name="Hull J.J."/>
            <person name="Chaney K."/>
            <person name="Geib S.M."/>
            <person name="Fabrick J.A."/>
            <person name="Brent C.S."/>
            <person name="Walsh D."/>
            <person name="Lavine L.C."/>
        </authorList>
    </citation>
    <scope>NUCLEOTIDE SEQUENCE</scope>
</reference>
<dbReference type="AlphaFoldDB" id="A0A0A9WPS5"/>
<dbReference type="Pfam" id="PF02996">
    <property type="entry name" value="Prefoldin"/>
    <property type="match status" value="1"/>
</dbReference>
<organism evidence="2">
    <name type="scientific">Lygus hesperus</name>
    <name type="common">Western plant bug</name>
    <dbReference type="NCBI Taxonomy" id="30085"/>
    <lineage>
        <taxon>Eukaryota</taxon>
        <taxon>Metazoa</taxon>
        <taxon>Ecdysozoa</taxon>
        <taxon>Arthropoda</taxon>
        <taxon>Hexapoda</taxon>
        <taxon>Insecta</taxon>
        <taxon>Pterygota</taxon>
        <taxon>Neoptera</taxon>
        <taxon>Paraneoptera</taxon>
        <taxon>Hemiptera</taxon>
        <taxon>Heteroptera</taxon>
        <taxon>Panheteroptera</taxon>
        <taxon>Cimicomorpha</taxon>
        <taxon>Miridae</taxon>
        <taxon>Mirini</taxon>
        <taxon>Lygus</taxon>
    </lineage>
</organism>
<reference evidence="2" key="2">
    <citation type="submission" date="2014-07" db="EMBL/GenBank/DDBJ databases">
        <authorList>
            <person name="Hull J."/>
        </authorList>
    </citation>
    <scope>NUCLEOTIDE SEQUENCE</scope>
</reference>
<proteinExistence type="predicted"/>
<evidence type="ECO:0000313" key="2">
    <source>
        <dbReference type="EMBL" id="JAG09431.1"/>
    </source>
</evidence>
<evidence type="ECO:0000256" key="1">
    <source>
        <dbReference type="SAM" id="MobiDB-lite"/>
    </source>
</evidence>
<gene>
    <name evidence="2" type="ORF">CM83_4805</name>
</gene>
<accession>A0A0A9WPS5</accession>
<evidence type="ECO:0008006" key="3">
    <source>
        <dbReference type="Google" id="ProtNLM"/>
    </source>
</evidence>
<dbReference type="EMBL" id="GBHO01034173">
    <property type="protein sequence ID" value="JAG09431.1"/>
    <property type="molecule type" value="Transcribed_RNA"/>
</dbReference>